<sequence>MEAADTLWSTAGYAVRAEGFHVLRMWFPNNVYYGHRVEQLSSDIVNLQEQIRRDVQDAYEHDAKAIELVKEIAKDRGFATLDELIATAASNLNDRDWLRYRDVKKEVEYLDEGIRVAMDLVMGLAGLAQGISFFFIRELVAIGFRAIGLSLTRLVVGRTEDGTKLLQAASNIFTKVLKDEVVVGRAASAFRVIQTLGKIVVILGVIFKDTSLDWDPFSELRQRAQLKEWVTSLQLSCVRIFDSRETTWCENRAIKELCVARLQVKKTREYTRVISSYCGDLWPTLDFVTLLQALVREGVVRWHAPNEKFKNKIEDWAFGMKKDFDDIQDRKVYDDLQRHDEERLAWTYEDPSYGYIVDTINDINIERY</sequence>
<gene>
    <name evidence="1" type="ORF">AMATHDRAFT_41832</name>
</gene>
<evidence type="ECO:0000313" key="2">
    <source>
        <dbReference type="Proteomes" id="UP000242287"/>
    </source>
</evidence>
<evidence type="ECO:0000313" key="1">
    <source>
        <dbReference type="EMBL" id="PFH49015.1"/>
    </source>
</evidence>
<dbReference type="Proteomes" id="UP000242287">
    <property type="component" value="Unassembled WGS sequence"/>
</dbReference>
<keyword evidence="2" id="KW-1185">Reference proteome</keyword>
<protein>
    <submittedName>
        <fullName evidence="1">Uncharacterized protein</fullName>
    </submittedName>
</protein>
<dbReference type="AlphaFoldDB" id="A0A2A9NDB9"/>
<proteinExistence type="predicted"/>
<organism evidence="1 2">
    <name type="scientific">Amanita thiersii Skay4041</name>
    <dbReference type="NCBI Taxonomy" id="703135"/>
    <lineage>
        <taxon>Eukaryota</taxon>
        <taxon>Fungi</taxon>
        <taxon>Dikarya</taxon>
        <taxon>Basidiomycota</taxon>
        <taxon>Agaricomycotina</taxon>
        <taxon>Agaricomycetes</taxon>
        <taxon>Agaricomycetidae</taxon>
        <taxon>Agaricales</taxon>
        <taxon>Pluteineae</taxon>
        <taxon>Amanitaceae</taxon>
        <taxon>Amanita</taxon>
    </lineage>
</organism>
<reference evidence="1 2" key="1">
    <citation type="submission" date="2014-02" db="EMBL/GenBank/DDBJ databases">
        <title>Transposable element dynamics among asymbiotic and ectomycorrhizal Amanita fungi.</title>
        <authorList>
            <consortium name="DOE Joint Genome Institute"/>
            <person name="Hess J."/>
            <person name="Skrede I."/>
            <person name="Wolfe B."/>
            <person name="LaButti K."/>
            <person name="Ohm R.A."/>
            <person name="Grigoriev I.V."/>
            <person name="Pringle A."/>
        </authorList>
    </citation>
    <scope>NUCLEOTIDE SEQUENCE [LARGE SCALE GENOMIC DNA]</scope>
    <source>
        <strain evidence="1 2">SKay4041</strain>
    </source>
</reference>
<accession>A0A2A9NDB9</accession>
<dbReference type="EMBL" id="KZ302042">
    <property type="protein sequence ID" value="PFH49015.1"/>
    <property type="molecule type" value="Genomic_DNA"/>
</dbReference>
<name>A0A2A9NDB9_9AGAR</name>
<dbReference type="OrthoDB" id="3261198at2759"/>